<dbReference type="EMBL" id="KB467831">
    <property type="protein sequence ID" value="PCH33783.1"/>
    <property type="molecule type" value="Genomic_DNA"/>
</dbReference>
<dbReference type="InterPro" id="IPR039670">
    <property type="entry name" value="NPC2-like"/>
</dbReference>
<proteinExistence type="inferred from homology"/>
<evidence type="ECO:0000256" key="2">
    <source>
        <dbReference type="ARBA" id="ARBA00006370"/>
    </source>
</evidence>
<evidence type="ECO:0000313" key="11">
    <source>
        <dbReference type="Proteomes" id="UP000218811"/>
    </source>
</evidence>
<dbReference type="OMA" id="ASKYSYW"/>
<organism evidence="10 11">
    <name type="scientific">Wolfiporia cocos (strain MD-104)</name>
    <name type="common">Brown rot fungus</name>
    <dbReference type="NCBI Taxonomy" id="742152"/>
    <lineage>
        <taxon>Eukaryota</taxon>
        <taxon>Fungi</taxon>
        <taxon>Dikarya</taxon>
        <taxon>Basidiomycota</taxon>
        <taxon>Agaricomycotina</taxon>
        <taxon>Agaricomycetes</taxon>
        <taxon>Polyporales</taxon>
        <taxon>Phaeolaceae</taxon>
        <taxon>Wolfiporia</taxon>
    </lineage>
</organism>
<feature type="domain" description="MD-2-related lipid-recognition" evidence="9">
    <location>
        <begin position="41"/>
        <end position="163"/>
    </location>
</feature>
<dbReference type="SUPFAM" id="SSF81296">
    <property type="entry name" value="E set domains"/>
    <property type="match status" value="1"/>
</dbReference>
<comment type="function">
    <text evidence="1">Catalyzes the intermembrane transfer of phosphatidylglycerol and phosphatidylinositol.</text>
</comment>
<evidence type="ECO:0000256" key="3">
    <source>
        <dbReference type="ARBA" id="ARBA00011245"/>
    </source>
</evidence>
<dbReference type="GO" id="GO:0032366">
    <property type="term" value="P:intracellular sterol transport"/>
    <property type="evidence" value="ECO:0007669"/>
    <property type="project" value="InterPro"/>
</dbReference>
<dbReference type="SMART" id="SM00737">
    <property type="entry name" value="ML"/>
    <property type="match status" value="1"/>
</dbReference>
<keyword evidence="7" id="KW-0445">Lipid transport</keyword>
<keyword evidence="11" id="KW-1185">Reference proteome</keyword>
<dbReference type="GO" id="GO:0032934">
    <property type="term" value="F:sterol binding"/>
    <property type="evidence" value="ECO:0007669"/>
    <property type="project" value="InterPro"/>
</dbReference>
<dbReference type="CDD" id="cd00917">
    <property type="entry name" value="PG-PI_TP"/>
    <property type="match status" value="1"/>
</dbReference>
<evidence type="ECO:0000256" key="6">
    <source>
        <dbReference type="ARBA" id="ARBA00022729"/>
    </source>
</evidence>
<evidence type="ECO:0000256" key="5">
    <source>
        <dbReference type="ARBA" id="ARBA00022448"/>
    </source>
</evidence>
<dbReference type="FunFam" id="2.70.220.10:FF:000004">
    <property type="entry name" value="Related to phosphatidylglycerol/phosphatidylinositol transfer protein"/>
    <property type="match status" value="1"/>
</dbReference>
<comment type="similarity">
    <text evidence="2">Belongs to the NPC2 family.</text>
</comment>
<dbReference type="STRING" id="742152.A0A2H3J1W6"/>
<sequence>MARFAFFALLATTLSVVCSAVPAEQQNTLLDHTALADRWSWKDCGTPSHLVHIQDIQITPDPPQKGKDMTVTVVGTADSEIEDGAYADVVVKVGAIKLLQKEFDVCEEARNANASIQCPVAEGHHKVTHTVALPKEIPPAIFNVNIRAYTVEDEDLACVDIGIDFRPRRPGSFWW</sequence>
<protein>
    <recommendedName>
        <fullName evidence="4">Phosphatidylglycerol/phosphatidylinositol transfer protein</fullName>
    </recommendedName>
</protein>
<dbReference type="InterPro" id="IPR036846">
    <property type="entry name" value="GM2-AP_sf"/>
</dbReference>
<dbReference type="PANTHER" id="PTHR11306">
    <property type="entry name" value="NIEMANN PICK TYPE C2 PROTEIN NPC2-RELATED"/>
    <property type="match status" value="1"/>
</dbReference>
<evidence type="ECO:0000256" key="4">
    <source>
        <dbReference type="ARBA" id="ARBA00016056"/>
    </source>
</evidence>
<evidence type="ECO:0000256" key="7">
    <source>
        <dbReference type="ARBA" id="ARBA00023055"/>
    </source>
</evidence>
<dbReference type="Proteomes" id="UP000218811">
    <property type="component" value="Unassembled WGS sequence"/>
</dbReference>
<feature type="chain" id="PRO_5013864028" description="Phosphatidylglycerol/phosphatidylinositol transfer protein" evidence="8">
    <location>
        <begin position="21"/>
        <end position="175"/>
    </location>
</feature>
<name>A0A2H3J1W6_WOLCO</name>
<dbReference type="InterPro" id="IPR033917">
    <property type="entry name" value="ML_PG-PI_TP"/>
</dbReference>
<dbReference type="Pfam" id="PF02221">
    <property type="entry name" value="E1_DerP2_DerF2"/>
    <property type="match status" value="1"/>
</dbReference>
<reference evidence="10 11" key="1">
    <citation type="journal article" date="2012" name="Science">
        <title>The Paleozoic origin of enzymatic lignin decomposition reconstructed from 31 fungal genomes.</title>
        <authorList>
            <person name="Floudas D."/>
            <person name="Binder M."/>
            <person name="Riley R."/>
            <person name="Barry K."/>
            <person name="Blanchette R.A."/>
            <person name="Henrissat B."/>
            <person name="Martinez A.T."/>
            <person name="Otillar R."/>
            <person name="Spatafora J.W."/>
            <person name="Yadav J.S."/>
            <person name="Aerts A."/>
            <person name="Benoit I."/>
            <person name="Boyd A."/>
            <person name="Carlson A."/>
            <person name="Copeland A."/>
            <person name="Coutinho P.M."/>
            <person name="de Vries R.P."/>
            <person name="Ferreira P."/>
            <person name="Findley K."/>
            <person name="Foster B."/>
            <person name="Gaskell J."/>
            <person name="Glotzer D."/>
            <person name="Gorecki P."/>
            <person name="Heitman J."/>
            <person name="Hesse C."/>
            <person name="Hori C."/>
            <person name="Igarashi K."/>
            <person name="Jurgens J.A."/>
            <person name="Kallen N."/>
            <person name="Kersten P."/>
            <person name="Kohler A."/>
            <person name="Kuees U."/>
            <person name="Kumar T.K.A."/>
            <person name="Kuo A."/>
            <person name="LaButti K."/>
            <person name="Larrondo L.F."/>
            <person name="Lindquist E."/>
            <person name="Ling A."/>
            <person name="Lombard V."/>
            <person name="Lucas S."/>
            <person name="Lundell T."/>
            <person name="Martin R."/>
            <person name="McLaughlin D.J."/>
            <person name="Morgenstern I."/>
            <person name="Morin E."/>
            <person name="Murat C."/>
            <person name="Nagy L.G."/>
            <person name="Nolan M."/>
            <person name="Ohm R.A."/>
            <person name="Patyshakuliyeva A."/>
            <person name="Rokas A."/>
            <person name="Ruiz-Duenas F.J."/>
            <person name="Sabat G."/>
            <person name="Salamov A."/>
            <person name="Samejima M."/>
            <person name="Schmutz J."/>
            <person name="Slot J.C."/>
            <person name="St John F."/>
            <person name="Stenlid J."/>
            <person name="Sun H."/>
            <person name="Sun S."/>
            <person name="Syed K."/>
            <person name="Tsang A."/>
            <person name="Wiebenga A."/>
            <person name="Young D."/>
            <person name="Pisabarro A."/>
            <person name="Eastwood D.C."/>
            <person name="Martin F."/>
            <person name="Cullen D."/>
            <person name="Grigoriev I.V."/>
            <person name="Hibbett D.S."/>
        </authorList>
    </citation>
    <scope>NUCLEOTIDE SEQUENCE [LARGE SCALE GENOMIC DNA]</scope>
    <source>
        <strain evidence="10 11">MD-104</strain>
    </source>
</reference>
<comment type="subunit">
    <text evidence="3">Monomer.</text>
</comment>
<dbReference type="AlphaFoldDB" id="A0A2H3J1W6"/>
<accession>A0A2H3J1W6</accession>
<keyword evidence="5" id="KW-0813">Transport</keyword>
<evidence type="ECO:0000313" key="10">
    <source>
        <dbReference type="EMBL" id="PCH33783.1"/>
    </source>
</evidence>
<dbReference type="OrthoDB" id="6409159at2759"/>
<dbReference type="InterPro" id="IPR003172">
    <property type="entry name" value="ML_dom"/>
</dbReference>
<dbReference type="PANTHER" id="PTHR11306:SF0">
    <property type="entry name" value="PHOSPHATIDYLGLYCEROL_PHOSPHATIDYLINOSITOL TRANSFER PROTEIN"/>
    <property type="match status" value="1"/>
</dbReference>
<gene>
    <name evidence="10" type="ORF">WOLCODRAFT_135322</name>
</gene>
<keyword evidence="6 8" id="KW-0732">Signal</keyword>
<dbReference type="InterPro" id="IPR014756">
    <property type="entry name" value="Ig_E-set"/>
</dbReference>
<feature type="signal peptide" evidence="8">
    <location>
        <begin position="1"/>
        <end position="20"/>
    </location>
</feature>
<evidence type="ECO:0000256" key="1">
    <source>
        <dbReference type="ARBA" id="ARBA00002053"/>
    </source>
</evidence>
<dbReference type="Gene3D" id="2.70.220.10">
    <property type="entry name" value="Ganglioside GM2 activator"/>
    <property type="match status" value="1"/>
</dbReference>
<evidence type="ECO:0000256" key="8">
    <source>
        <dbReference type="SAM" id="SignalP"/>
    </source>
</evidence>
<evidence type="ECO:0000259" key="9">
    <source>
        <dbReference type="SMART" id="SM00737"/>
    </source>
</evidence>